<feature type="region of interest" description="Disordered" evidence="1">
    <location>
        <begin position="86"/>
        <end position="127"/>
    </location>
</feature>
<evidence type="ECO:0000256" key="1">
    <source>
        <dbReference type="SAM" id="MobiDB-lite"/>
    </source>
</evidence>
<dbReference type="InterPro" id="IPR003728">
    <property type="entry name" value="Ribosome_maturation_RimP"/>
</dbReference>
<evidence type="ECO:0000313" key="3">
    <source>
        <dbReference type="EMBL" id="KGN51986.1"/>
    </source>
</evidence>
<dbReference type="Proteomes" id="UP000029981">
    <property type="component" value="Chromosome 5"/>
</dbReference>
<dbReference type="KEGG" id="csv:101211568"/>
<dbReference type="OrthoDB" id="1100432at2759"/>
<proteinExistence type="inferred from homology"/>
<evidence type="ECO:0000313" key="4">
    <source>
        <dbReference type="Proteomes" id="UP000029981"/>
    </source>
</evidence>
<dbReference type="HAMAP" id="MF_01077">
    <property type="entry name" value="RimP"/>
    <property type="match status" value="1"/>
</dbReference>
<dbReference type="EMBL" id="CM002926">
    <property type="protein sequence ID" value="KGN51986.1"/>
    <property type="molecule type" value="Genomic_DNA"/>
</dbReference>
<sequence length="315" mass="35560">MSFLPPPHQSTDYANTMLRNKIAHTLLRRSPIAAVSSPLSSLGAPSSTVFASEPTPSQTTCSSFSCRHHAFPFSLRLFNTNSSKHFRDEVKEQNPPQYGREDEGETTDGWEEDDDDLEPELGDGGDGGGVVLQGVPWGEHVLLLAQEVLLQFGDDIKLYSFKVTPRGYIYVRLDKLSHEFGCPNLEELDSYSKEYKKRLDETGALGNIPDDLALEVSSPGAERLLKIPDDLLRFKATPMRVSYIEDVDSRGSENDGVFMLDHLELESESCIWKLANVRENRDPLSKGRPLTRKQKEWRLKLPYANHKKVFLYLKC</sequence>
<feature type="compositionally biased region" description="Acidic residues" evidence="1">
    <location>
        <begin position="102"/>
        <end position="123"/>
    </location>
</feature>
<dbReference type="AlphaFoldDB" id="A0A0A0KW71"/>
<dbReference type="STRING" id="3659.A0A0A0KW71"/>
<keyword evidence="4" id="KW-1185">Reference proteome</keyword>
<gene>
    <name evidence="3" type="ORF">Csa_5G606760</name>
</gene>
<reference evidence="3 4" key="3">
    <citation type="journal article" date="2010" name="BMC Genomics">
        <title>Transcriptome sequencing and comparative analysis of cucumber flowers with different sex types.</title>
        <authorList>
            <person name="Guo S."/>
            <person name="Zheng Y."/>
            <person name="Joung J.G."/>
            <person name="Liu S."/>
            <person name="Zhang Z."/>
            <person name="Crasta O.R."/>
            <person name="Sobral B.W."/>
            <person name="Xu Y."/>
            <person name="Huang S."/>
            <person name="Fei Z."/>
        </authorList>
    </citation>
    <scope>NUCLEOTIDE SEQUENCE [LARGE SCALE GENOMIC DNA]</scope>
    <source>
        <strain evidence="4">cv. 9930</strain>
    </source>
</reference>
<dbReference type="PANTHER" id="PTHR34544:SF3">
    <property type="entry name" value="OS07G0155200 PROTEIN"/>
    <property type="match status" value="1"/>
</dbReference>
<dbReference type="Gramene" id="KGN51986">
    <property type="protein sequence ID" value="KGN51986"/>
    <property type="gene ID" value="Csa_5G606760"/>
</dbReference>
<evidence type="ECO:0000259" key="2">
    <source>
        <dbReference type="Pfam" id="PF25498"/>
    </source>
</evidence>
<dbReference type="eggNOG" id="ENOG502QTRC">
    <property type="taxonomic scope" value="Eukaryota"/>
</dbReference>
<dbReference type="InterPro" id="IPR057234">
    <property type="entry name" value="DUF7912"/>
</dbReference>
<dbReference type="PANTHER" id="PTHR34544">
    <property type="entry name" value="OSJNBA0006B20.18 PROTEIN"/>
    <property type="match status" value="1"/>
</dbReference>
<dbReference type="Pfam" id="PF25498">
    <property type="entry name" value="DUF7912"/>
    <property type="match status" value="1"/>
</dbReference>
<reference evidence="3 4" key="4">
    <citation type="journal article" date="2011" name="BMC Genomics">
        <title>RNA-Seq improves annotation of protein-coding genes in the cucumber genome.</title>
        <authorList>
            <person name="Li Z."/>
            <person name="Zhang Z."/>
            <person name="Yan P."/>
            <person name="Huang S."/>
            <person name="Fei Z."/>
            <person name="Lin K."/>
        </authorList>
    </citation>
    <scope>NUCLEOTIDE SEQUENCE [LARGE SCALE GENOMIC DNA]</scope>
    <source>
        <strain evidence="4">cv. 9930</strain>
    </source>
</reference>
<accession>A0A0A0KW71</accession>
<reference evidence="3 4" key="2">
    <citation type="journal article" date="2009" name="PLoS ONE">
        <title>An integrated genetic and cytogenetic map of the cucumber genome.</title>
        <authorList>
            <person name="Ren Y."/>
            <person name="Zhang Z."/>
            <person name="Liu J."/>
            <person name="Staub J.E."/>
            <person name="Han Y."/>
            <person name="Cheng Z."/>
            <person name="Li X."/>
            <person name="Lu J."/>
            <person name="Miao H."/>
            <person name="Kang H."/>
            <person name="Xie B."/>
            <person name="Gu X."/>
            <person name="Wang X."/>
            <person name="Du Y."/>
            <person name="Jin W."/>
            <person name="Huang S."/>
        </authorList>
    </citation>
    <scope>NUCLEOTIDE SEQUENCE [LARGE SCALE GENOMIC DNA]</scope>
    <source>
        <strain evidence="4">cv. 9930</strain>
    </source>
</reference>
<organism evidence="3 4">
    <name type="scientific">Cucumis sativus</name>
    <name type="common">Cucumber</name>
    <dbReference type="NCBI Taxonomy" id="3659"/>
    <lineage>
        <taxon>Eukaryota</taxon>
        <taxon>Viridiplantae</taxon>
        <taxon>Streptophyta</taxon>
        <taxon>Embryophyta</taxon>
        <taxon>Tracheophyta</taxon>
        <taxon>Spermatophyta</taxon>
        <taxon>Magnoliopsida</taxon>
        <taxon>eudicotyledons</taxon>
        <taxon>Gunneridae</taxon>
        <taxon>Pentapetalae</taxon>
        <taxon>rosids</taxon>
        <taxon>fabids</taxon>
        <taxon>Cucurbitales</taxon>
        <taxon>Cucurbitaceae</taxon>
        <taxon>Benincaseae</taxon>
        <taxon>Cucumis</taxon>
    </lineage>
</organism>
<dbReference type="GO" id="GO:0042274">
    <property type="term" value="P:ribosomal small subunit biogenesis"/>
    <property type="evidence" value="ECO:0007669"/>
    <property type="project" value="InterPro"/>
</dbReference>
<protein>
    <recommendedName>
        <fullName evidence="2">DUF7912 domain-containing protein</fullName>
    </recommendedName>
</protein>
<dbReference type="OMA" id="SNKYGCP"/>
<name>A0A0A0KW71_CUCSA</name>
<reference evidence="3 4" key="1">
    <citation type="journal article" date="2009" name="Nat. Genet.">
        <title>The genome of the cucumber, Cucumis sativus L.</title>
        <authorList>
            <person name="Huang S."/>
            <person name="Li R."/>
            <person name="Zhang Z."/>
            <person name="Li L."/>
            <person name="Gu X."/>
            <person name="Fan W."/>
            <person name="Lucas W.J."/>
            <person name="Wang X."/>
            <person name="Xie B."/>
            <person name="Ni P."/>
            <person name="Ren Y."/>
            <person name="Zhu H."/>
            <person name="Li J."/>
            <person name="Lin K."/>
            <person name="Jin W."/>
            <person name="Fei Z."/>
            <person name="Li G."/>
            <person name="Staub J."/>
            <person name="Kilian A."/>
            <person name="van der Vossen E.A."/>
            <person name="Wu Y."/>
            <person name="Guo J."/>
            <person name="He J."/>
            <person name="Jia Z."/>
            <person name="Ren Y."/>
            <person name="Tian G."/>
            <person name="Lu Y."/>
            <person name="Ruan J."/>
            <person name="Qian W."/>
            <person name="Wang M."/>
            <person name="Huang Q."/>
            <person name="Li B."/>
            <person name="Xuan Z."/>
            <person name="Cao J."/>
            <person name="Asan"/>
            <person name="Wu Z."/>
            <person name="Zhang J."/>
            <person name="Cai Q."/>
            <person name="Bai Y."/>
            <person name="Zhao B."/>
            <person name="Han Y."/>
            <person name="Li Y."/>
            <person name="Li X."/>
            <person name="Wang S."/>
            <person name="Shi Q."/>
            <person name="Liu S."/>
            <person name="Cho W.K."/>
            <person name="Kim J.Y."/>
            <person name="Xu Y."/>
            <person name="Heller-Uszynska K."/>
            <person name="Miao H."/>
            <person name="Cheng Z."/>
            <person name="Zhang S."/>
            <person name="Wu J."/>
            <person name="Yang Y."/>
            <person name="Kang H."/>
            <person name="Li M."/>
            <person name="Liang H."/>
            <person name="Ren X."/>
            <person name="Shi Z."/>
            <person name="Wen M."/>
            <person name="Jian M."/>
            <person name="Yang H."/>
            <person name="Zhang G."/>
            <person name="Yang Z."/>
            <person name="Chen R."/>
            <person name="Liu S."/>
            <person name="Li J."/>
            <person name="Ma L."/>
            <person name="Liu H."/>
            <person name="Zhou Y."/>
            <person name="Zhao J."/>
            <person name="Fang X."/>
            <person name="Li G."/>
            <person name="Fang L."/>
            <person name="Li Y."/>
            <person name="Liu D."/>
            <person name="Zheng H."/>
            <person name="Zhang Y."/>
            <person name="Qin N."/>
            <person name="Li Z."/>
            <person name="Yang G."/>
            <person name="Yang S."/>
            <person name="Bolund L."/>
            <person name="Kristiansen K."/>
            <person name="Zheng H."/>
            <person name="Li S."/>
            <person name="Zhang X."/>
            <person name="Yang H."/>
            <person name="Wang J."/>
            <person name="Sun R."/>
            <person name="Zhang B."/>
            <person name="Jiang S."/>
            <person name="Wang J."/>
            <person name="Du Y."/>
            <person name="Li S."/>
        </authorList>
    </citation>
    <scope>NUCLEOTIDE SEQUENCE [LARGE SCALE GENOMIC DNA]</scope>
    <source>
        <strain evidence="4">cv. 9930</strain>
    </source>
</reference>
<feature type="domain" description="DUF7912" evidence="2">
    <location>
        <begin position="224"/>
        <end position="312"/>
    </location>
</feature>